<dbReference type="EMBL" id="PCYK01000003">
    <property type="protein sequence ID" value="PIR46343.1"/>
    <property type="molecule type" value="Genomic_DNA"/>
</dbReference>
<dbReference type="InterPro" id="IPR048846">
    <property type="entry name" value="PaaX-like_central"/>
</dbReference>
<keyword evidence="3 9" id="KW-0255">Endonuclease</keyword>
<keyword evidence="1" id="KW-0540">Nuclease</keyword>
<keyword evidence="7" id="KW-1133">Transmembrane helix</keyword>
<keyword evidence="7" id="KW-0472">Membrane</keyword>
<dbReference type="Proteomes" id="UP000230431">
    <property type="component" value="Unassembled WGS sequence"/>
</dbReference>
<comment type="caution">
    <text evidence="9">The sequence shown here is derived from an EMBL/GenBank/DDBJ whole genome shotgun (WGS) entry which is preliminary data.</text>
</comment>
<accession>A0A2H0RIM5</accession>
<feature type="domain" description="Transcriptional repressor PaaX-like central Cas2-like" evidence="8">
    <location>
        <begin position="125"/>
        <end position="198"/>
    </location>
</feature>
<organism evidence="9 10">
    <name type="scientific">Candidatus Vogelbacteria bacterium CG10_big_fil_rev_8_21_14_0_10_49_38</name>
    <dbReference type="NCBI Taxonomy" id="1975043"/>
    <lineage>
        <taxon>Bacteria</taxon>
        <taxon>Candidatus Vogeliibacteriota</taxon>
    </lineage>
</organism>
<dbReference type="PANTHER" id="PTHR30319:SF1">
    <property type="entry name" value="TRANSCRIPTIONAL REPRESSOR PAAX"/>
    <property type="match status" value="1"/>
</dbReference>
<evidence type="ECO:0000259" key="8">
    <source>
        <dbReference type="Pfam" id="PF20803"/>
    </source>
</evidence>
<dbReference type="NCBIfam" id="TIGR01573">
    <property type="entry name" value="cas2"/>
    <property type="match status" value="1"/>
</dbReference>
<dbReference type="InterPro" id="IPR021127">
    <property type="entry name" value="CRISPR_associated_Cas2"/>
</dbReference>
<keyword evidence="7" id="KW-0812">Transmembrane</keyword>
<reference evidence="9 10" key="1">
    <citation type="submission" date="2017-09" db="EMBL/GenBank/DDBJ databases">
        <title>Depth-based differentiation of microbial function through sediment-hosted aquifers and enrichment of novel symbionts in the deep terrestrial subsurface.</title>
        <authorList>
            <person name="Probst A.J."/>
            <person name="Ladd B."/>
            <person name="Jarett J.K."/>
            <person name="Geller-Mcgrath D.E."/>
            <person name="Sieber C.M."/>
            <person name="Emerson J.B."/>
            <person name="Anantharaman K."/>
            <person name="Thomas B.C."/>
            <person name="Malmstrom R."/>
            <person name="Stieglmeier M."/>
            <person name="Klingl A."/>
            <person name="Woyke T."/>
            <person name="Ryan C.M."/>
            <person name="Banfield J.F."/>
        </authorList>
    </citation>
    <scope>NUCLEOTIDE SEQUENCE [LARGE SCALE GENOMIC DNA]</scope>
    <source>
        <strain evidence="9">CG10_big_fil_rev_8_21_14_0_10_49_38</strain>
    </source>
</reference>
<evidence type="ECO:0000256" key="1">
    <source>
        <dbReference type="ARBA" id="ARBA00022722"/>
    </source>
</evidence>
<dbReference type="Gene3D" id="3.30.70.2650">
    <property type="match status" value="1"/>
</dbReference>
<sequence>MKKEGKNRIIKAGDFSGTRKLDKVKKLKWLAESDLTKAILASIAIVGFVTLAAAVPGILKVVGQYQRHRKRYLQLKYVNQRLSRLIEKGLIKVDSVAGEKRLILTLSGERELEKGRLLAGENNQKKWDGKWRVVIFDISEKRRKVRDFLRMELRELGFMRMQNSVWVSPFDCVDYLYLLKADIGLGRAVIFFEVTKLENEKYWRQKFGFSL</sequence>
<dbReference type="GO" id="GO:0006351">
    <property type="term" value="P:DNA-templated transcription"/>
    <property type="evidence" value="ECO:0007669"/>
    <property type="project" value="TreeGrafter"/>
</dbReference>
<protein>
    <submittedName>
        <fullName evidence="9">CRISPR-associated endonuclease Cas2</fullName>
    </submittedName>
</protein>
<name>A0A2H0RIM5_9BACT</name>
<keyword evidence="6" id="KW-0051">Antiviral defense</keyword>
<evidence type="ECO:0000256" key="6">
    <source>
        <dbReference type="ARBA" id="ARBA00023118"/>
    </source>
</evidence>
<gene>
    <name evidence="9" type="primary">cas2</name>
    <name evidence="9" type="ORF">COV08_00200</name>
</gene>
<dbReference type="AlphaFoldDB" id="A0A2H0RIM5"/>
<dbReference type="PANTHER" id="PTHR30319">
    <property type="entry name" value="PHENYLACETIC ACID REGULATOR-RELATED TRANSCRIPTIONAL REPRESSOR"/>
    <property type="match status" value="1"/>
</dbReference>
<evidence type="ECO:0000256" key="3">
    <source>
        <dbReference type="ARBA" id="ARBA00022759"/>
    </source>
</evidence>
<feature type="transmembrane region" description="Helical" evidence="7">
    <location>
        <begin position="38"/>
        <end position="62"/>
    </location>
</feature>
<evidence type="ECO:0000256" key="7">
    <source>
        <dbReference type="SAM" id="Phobius"/>
    </source>
</evidence>
<dbReference type="GO" id="GO:0004521">
    <property type="term" value="F:RNA endonuclease activity"/>
    <property type="evidence" value="ECO:0007669"/>
    <property type="project" value="InterPro"/>
</dbReference>
<evidence type="ECO:0000313" key="10">
    <source>
        <dbReference type="Proteomes" id="UP000230431"/>
    </source>
</evidence>
<keyword evidence="5" id="KW-0460">Magnesium</keyword>
<keyword evidence="2" id="KW-0479">Metal-binding</keyword>
<keyword evidence="4" id="KW-0378">Hydrolase</keyword>
<evidence type="ECO:0000313" key="9">
    <source>
        <dbReference type="EMBL" id="PIR46343.1"/>
    </source>
</evidence>
<dbReference type="GO" id="GO:0043571">
    <property type="term" value="P:maintenance of CRISPR repeat elements"/>
    <property type="evidence" value="ECO:0007669"/>
    <property type="project" value="InterPro"/>
</dbReference>
<proteinExistence type="predicted"/>
<evidence type="ECO:0000256" key="5">
    <source>
        <dbReference type="ARBA" id="ARBA00022842"/>
    </source>
</evidence>
<dbReference type="SUPFAM" id="SSF143430">
    <property type="entry name" value="TTP0101/SSO1404-like"/>
    <property type="match status" value="1"/>
</dbReference>
<evidence type="ECO:0000256" key="2">
    <source>
        <dbReference type="ARBA" id="ARBA00022723"/>
    </source>
</evidence>
<dbReference type="Pfam" id="PF20803">
    <property type="entry name" value="PaaX_M"/>
    <property type="match status" value="1"/>
</dbReference>
<evidence type="ECO:0000256" key="4">
    <source>
        <dbReference type="ARBA" id="ARBA00022801"/>
    </source>
</evidence>